<keyword evidence="2" id="KW-1185">Reference proteome</keyword>
<sequence>MRLIELTVGVLDRYVRRLAVDHASRSRRGKVGLPPAAQQIAQGLVVIWRCC</sequence>
<proteinExistence type="predicted"/>
<evidence type="ECO:0000313" key="1">
    <source>
        <dbReference type="EMBL" id="SOE52996.1"/>
    </source>
</evidence>
<dbReference type="EMBL" id="OCST01000001">
    <property type="protein sequence ID" value="SOE52996.1"/>
    <property type="molecule type" value="Genomic_DNA"/>
</dbReference>
<dbReference type="Proteomes" id="UP000219440">
    <property type="component" value="Unassembled WGS sequence"/>
</dbReference>
<dbReference type="RefSeq" id="WP_188732713.1">
    <property type="nucleotide sequence ID" value="NZ_BMLC01000002.1"/>
</dbReference>
<organism evidence="1 2">
    <name type="scientific">Salinibacterium xinjiangense</name>
    <dbReference type="NCBI Taxonomy" id="386302"/>
    <lineage>
        <taxon>Bacteria</taxon>
        <taxon>Bacillati</taxon>
        <taxon>Actinomycetota</taxon>
        <taxon>Actinomycetes</taxon>
        <taxon>Micrococcales</taxon>
        <taxon>Microbacteriaceae</taxon>
        <taxon>Salinibacterium</taxon>
    </lineage>
</organism>
<name>A0A2C8YR89_9MICO</name>
<reference evidence="1 2" key="1">
    <citation type="submission" date="2017-09" db="EMBL/GenBank/DDBJ databases">
        <authorList>
            <person name="Ehlers B."/>
            <person name="Leendertz F.H."/>
        </authorList>
    </citation>
    <scope>NUCLEOTIDE SEQUENCE [LARGE SCALE GENOMIC DNA]</scope>
    <source>
        <strain evidence="1 2">CGMCC 1.05381</strain>
    </source>
</reference>
<evidence type="ECO:0000313" key="2">
    <source>
        <dbReference type="Proteomes" id="UP000219440"/>
    </source>
</evidence>
<dbReference type="AlphaFoldDB" id="A0A2C8YR89"/>
<gene>
    <name evidence="1" type="ORF">SAMN06296378_0489</name>
</gene>
<accession>A0A2C8YR89</accession>
<protein>
    <submittedName>
        <fullName evidence="1">Uncharacterized protein</fullName>
    </submittedName>
</protein>